<protein>
    <submittedName>
        <fullName evidence="3">Uncharacterized protein</fullName>
    </submittedName>
</protein>
<proteinExistence type="predicted"/>
<feature type="compositionally biased region" description="Basic and acidic residues" evidence="1">
    <location>
        <begin position="206"/>
        <end position="215"/>
    </location>
</feature>
<dbReference type="EMBL" id="JAVRRG010000064">
    <property type="protein sequence ID" value="KAK5092117.1"/>
    <property type="molecule type" value="Genomic_DNA"/>
</dbReference>
<evidence type="ECO:0000256" key="2">
    <source>
        <dbReference type="SAM" id="Phobius"/>
    </source>
</evidence>
<sequence length="266" mass="28881">MHLSTIYNLISQRDQATNLAIAAATREIALQSKVDQANSLEIAQASRKIAEDSRKDSNAMKLIAIVTMVYLPGTFVATCFSMGLFQWNAKSPGVVNPRIWIYVLFRTLLTALTIGCFATWTWWRDRKSLRANLKAQDPSSIMTTDGINNNSQRPLPVVHATDTSRLPASLQGPAVTVPSSPLGPQSELIEPPEKETTNSFTPAGVEQKRDKETLKKSAGTARPGTLEVRATGMQTFRSVSPFRGDVSPTASGGHGLLNASAEQRAN</sequence>
<dbReference type="Gene3D" id="1.20.58.340">
    <property type="entry name" value="Magnesium transport protein CorA, transmembrane region"/>
    <property type="match status" value="1"/>
</dbReference>
<feature type="transmembrane region" description="Helical" evidence="2">
    <location>
        <begin position="62"/>
        <end position="87"/>
    </location>
</feature>
<keyword evidence="4" id="KW-1185">Reference proteome</keyword>
<comment type="caution">
    <text evidence="3">The sequence shown here is derived from an EMBL/GenBank/DDBJ whole genome shotgun (WGS) entry which is preliminary data.</text>
</comment>
<feature type="region of interest" description="Disordered" evidence="1">
    <location>
        <begin position="169"/>
        <end position="266"/>
    </location>
</feature>
<evidence type="ECO:0000313" key="3">
    <source>
        <dbReference type="EMBL" id="KAK5092117.1"/>
    </source>
</evidence>
<organism evidence="3 4">
    <name type="scientific">Lithohypha guttulata</name>
    <dbReference type="NCBI Taxonomy" id="1690604"/>
    <lineage>
        <taxon>Eukaryota</taxon>
        <taxon>Fungi</taxon>
        <taxon>Dikarya</taxon>
        <taxon>Ascomycota</taxon>
        <taxon>Pezizomycotina</taxon>
        <taxon>Eurotiomycetes</taxon>
        <taxon>Chaetothyriomycetidae</taxon>
        <taxon>Chaetothyriales</taxon>
        <taxon>Trichomeriaceae</taxon>
        <taxon>Lithohypha</taxon>
    </lineage>
</organism>
<gene>
    <name evidence="3" type="ORF">LTR24_005558</name>
</gene>
<evidence type="ECO:0000256" key="1">
    <source>
        <dbReference type="SAM" id="MobiDB-lite"/>
    </source>
</evidence>
<reference evidence="3 4" key="1">
    <citation type="submission" date="2023-08" db="EMBL/GenBank/DDBJ databases">
        <title>Black Yeasts Isolated from many extreme environments.</title>
        <authorList>
            <person name="Coleine C."/>
            <person name="Stajich J.E."/>
            <person name="Selbmann L."/>
        </authorList>
    </citation>
    <scope>NUCLEOTIDE SEQUENCE [LARGE SCALE GENOMIC DNA]</scope>
    <source>
        <strain evidence="3 4">CCFEE 5885</strain>
    </source>
</reference>
<feature type="transmembrane region" description="Helical" evidence="2">
    <location>
        <begin position="99"/>
        <end position="123"/>
    </location>
</feature>
<evidence type="ECO:0000313" key="4">
    <source>
        <dbReference type="Proteomes" id="UP001345013"/>
    </source>
</evidence>
<name>A0ABR0K970_9EURO</name>
<keyword evidence="2" id="KW-1133">Transmembrane helix</keyword>
<dbReference type="Proteomes" id="UP001345013">
    <property type="component" value="Unassembled WGS sequence"/>
</dbReference>
<accession>A0ABR0K970</accession>
<keyword evidence="2" id="KW-0812">Transmembrane</keyword>
<keyword evidence="2" id="KW-0472">Membrane</keyword>